<organism evidence="2 3">
    <name type="scientific">Acaulospora morrowiae</name>
    <dbReference type="NCBI Taxonomy" id="94023"/>
    <lineage>
        <taxon>Eukaryota</taxon>
        <taxon>Fungi</taxon>
        <taxon>Fungi incertae sedis</taxon>
        <taxon>Mucoromycota</taxon>
        <taxon>Glomeromycotina</taxon>
        <taxon>Glomeromycetes</taxon>
        <taxon>Diversisporales</taxon>
        <taxon>Acaulosporaceae</taxon>
        <taxon>Acaulospora</taxon>
    </lineage>
</organism>
<evidence type="ECO:0000256" key="1">
    <source>
        <dbReference type="SAM" id="MobiDB-lite"/>
    </source>
</evidence>
<evidence type="ECO:0000313" key="3">
    <source>
        <dbReference type="Proteomes" id="UP000789342"/>
    </source>
</evidence>
<feature type="region of interest" description="Disordered" evidence="1">
    <location>
        <begin position="1"/>
        <end position="51"/>
    </location>
</feature>
<protein>
    <submittedName>
        <fullName evidence="2">12982_t:CDS:1</fullName>
    </submittedName>
</protein>
<keyword evidence="3" id="KW-1185">Reference proteome</keyword>
<accession>A0A9N9G1W0</accession>
<dbReference type="Proteomes" id="UP000789342">
    <property type="component" value="Unassembled WGS sequence"/>
</dbReference>
<name>A0A9N9G1W0_9GLOM</name>
<dbReference type="AlphaFoldDB" id="A0A9N9G1W0"/>
<sequence>MSHTSSRLMDSRQKKKERKSGSLLDQVRKKNSEMSRYTVLHKKRSKIVQDQRPILSSIRTGKGLSANYSEMIESVKRSWRKRCPKGLTTSI</sequence>
<comment type="caution">
    <text evidence="2">The sequence shown here is derived from an EMBL/GenBank/DDBJ whole genome shotgun (WGS) entry which is preliminary data.</text>
</comment>
<reference evidence="2" key="1">
    <citation type="submission" date="2021-06" db="EMBL/GenBank/DDBJ databases">
        <authorList>
            <person name="Kallberg Y."/>
            <person name="Tangrot J."/>
            <person name="Rosling A."/>
        </authorList>
    </citation>
    <scope>NUCLEOTIDE SEQUENCE</scope>
    <source>
        <strain evidence="2">CL551</strain>
    </source>
</reference>
<proteinExistence type="predicted"/>
<evidence type="ECO:0000313" key="2">
    <source>
        <dbReference type="EMBL" id="CAG8573799.1"/>
    </source>
</evidence>
<dbReference type="EMBL" id="CAJVPV010004454">
    <property type="protein sequence ID" value="CAG8573799.1"/>
    <property type="molecule type" value="Genomic_DNA"/>
</dbReference>
<gene>
    <name evidence="2" type="ORF">AMORRO_LOCUS6597</name>
</gene>